<evidence type="ECO:0000313" key="2">
    <source>
        <dbReference type="Proteomes" id="UP001652740"/>
    </source>
</evidence>
<dbReference type="InterPro" id="IPR009456">
    <property type="entry name" value="Moricin_fam"/>
</dbReference>
<keyword evidence="1" id="KW-0732">Signal</keyword>
<dbReference type="AlphaFoldDB" id="A0A6J1WFK5"/>
<dbReference type="InParanoid" id="A0A6J1WFK5"/>
<feature type="chain" id="PRO_5046414086" evidence="1">
    <location>
        <begin position="24"/>
        <end position="64"/>
    </location>
</feature>
<keyword evidence="2" id="KW-1185">Reference proteome</keyword>
<dbReference type="Pfam" id="PF06451">
    <property type="entry name" value="Moricin"/>
    <property type="match status" value="1"/>
</dbReference>
<dbReference type="RefSeq" id="XP_026748770.2">
    <property type="nucleotide sequence ID" value="XM_026892969.3"/>
</dbReference>
<evidence type="ECO:0000313" key="3">
    <source>
        <dbReference type="RefSeq" id="XP_026748770.2"/>
    </source>
</evidence>
<accession>A0A6J1WFK5</accession>
<dbReference type="InterPro" id="IPR037043">
    <property type="entry name" value="Moricin_sf"/>
</dbReference>
<name>A0A6J1WFK5_GALME</name>
<evidence type="ECO:0000256" key="1">
    <source>
        <dbReference type="SAM" id="SignalP"/>
    </source>
</evidence>
<dbReference type="GO" id="GO:0005576">
    <property type="term" value="C:extracellular region"/>
    <property type="evidence" value="ECO:0007669"/>
    <property type="project" value="InterPro"/>
</dbReference>
<dbReference type="GeneID" id="113509608"/>
<proteinExistence type="predicted"/>
<dbReference type="GO" id="GO:0042742">
    <property type="term" value="P:defense response to bacterium"/>
    <property type="evidence" value="ECO:0007669"/>
    <property type="project" value="InterPro"/>
</dbReference>
<reference evidence="3" key="1">
    <citation type="submission" date="2025-08" db="UniProtKB">
        <authorList>
            <consortium name="RefSeq"/>
        </authorList>
    </citation>
    <scope>IDENTIFICATION</scope>
    <source>
        <tissue evidence="3">Whole larvae</tissue>
    </source>
</reference>
<dbReference type="Proteomes" id="UP001652740">
    <property type="component" value="Unplaced"/>
</dbReference>
<protein>
    <submittedName>
        <fullName evidence="3">Virescein</fullName>
    </submittedName>
</protein>
<gene>
    <name evidence="3" type="primary">LOC113509608</name>
</gene>
<organism evidence="2 3">
    <name type="scientific">Galleria mellonella</name>
    <name type="common">Greater wax moth</name>
    <dbReference type="NCBI Taxonomy" id="7137"/>
    <lineage>
        <taxon>Eukaryota</taxon>
        <taxon>Metazoa</taxon>
        <taxon>Ecdysozoa</taxon>
        <taxon>Arthropoda</taxon>
        <taxon>Hexapoda</taxon>
        <taxon>Insecta</taxon>
        <taxon>Pterygota</taxon>
        <taxon>Neoptera</taxon>
        <taxon>Endopterygota</taxon>
        <taxon>Lepidoptera</taxon>
        <taxon>Glossata</taxon>
        <taxon>Ditrysia</taxon>
        <taxon>Pyraloidea</taxon>
        <taxon>Pyralidae</taxon>
        <taxon>Galleriinae</taxon>
        <taxon>Galleria</taxon>
    </lineage>
</organism>
<dbReference type="Gene3D" id="1.20.5.750">
    <property type="entry name" value="Moricin domain"/>
    <property type="match status" value="1"/>
</dbReference>
<sequence>MKFTGIFFIIMAIIALFIGSNEAAPKVNVNAIKEGGKAIGKGFKVISAASTAHDVYEHIKNRRH</sequence>
<feature type="signal peptide" evidence="1">
    <location>
        <begin position="1"/>
        <end position="23"/>
    </location>
</feature>
<dbReference type="KEGG" id="gmw:113509608"/>